<dbReference type="Proteomes" id="UP000757435">
    <property type="component" value="Unassembled WGS sequence"/>
</dbReference>
<evidence type="ECO:0000313" key="1">
    <source>
        <dbReference type="EMBL" id="MBW4659266.1"/>
    </source>
</evidence>
<dbReference type="EMBL" id="JAHHHD010000010">
    <property type="protein sequence ID" value="MBW4659266.1"/>
    <property type="molecule type" value="Genomic_DNA"/>
</dbReference>
<reference evidence="1" key="1">
    <citation type="submission" date="2021-05" db="EMBL/GenBank/DDBJ databases">
        <authorList>
            <person name="Pietrasiak N."/>
            <person name="Ward R."/>
            <person name="Stajich J.E."/>
            <person name="Kurbessoian T."/>
        </authorList>
    </citation>
    <scope>NUCLEOTIDE SEQUENCE</scope>
    <source>
        <strain evidence="1">UHER 2000/2452</strain>
    </source>
</reference>
<organism evidence="1 2">
    <name type="scientific">Drouetiella hepatica Uher 2000/2452</name>
    <dbReference type="NCBI Taxonomy" id="904376"/>
    <lineage>
        <taxon>Bacteria</taxon>
        <taxon>Bacillati</taxon>
        <taxon>Cyanobacteriota</taxon>
        <taxon>Cyanophyceae</taxon>
        <taxon>Oculatellales</taxon>
        <taxon>Oculatellaceae</taxon>
        <taxon>Drouetiella</taxon>
    </lineage>
</organism>
<name>A0A951QCD0_9CYAN</name>
<dbReference type="InterPro" id="IPR051082">
    <property type="entry name" value="Pentapeptide-BTB/POZ_domain"/>
</dbReference>
<dbReference type="SUPFAM" id="SSF141571">
    <property type="entry name" value="Pentapeptide repeat-like"/>
    <property type="match status" value="1"/>
</dbReference>
<protein>
    <submittedName>
        <fullName evidence="1">Pentapeptide repeat-containing protein</fullName>
    </submittedName>
</protein>
<reference evidence="1" key="2">
    <citation type="journal article" date="2022" name="Microbiol. Resour. Announc.">
        <title>Metagenome Sequencing to Explore Phylogenomics of Terrestrial Cyanobacteria.</title>
        <authorList>
            <person name="Ward R.D."/>
            <person name="Stajich J.E."/>
            <person name="Johansen J.R."/>
            <person name="Huntemann M."/>
            <person name="Clum A."/>
            <person name="Foster B."/>
            <person name="Foster B."/>
            <person name="Roux S."/>
            <person name="Palaniappan K."/>
            <person name="Varghese N."/>
            <person name="Mukherjee S."/>
            <person name="Reddy T.B.K."/>
            <person name="Daum C."/>
            <person name="Copeland A."/>
            <person name="Chen I.A."/>
            <person name="Ivanova N.N."/>
            <person name="Kyrpides N.C."/>
            <person name="Shapiro N."/>
            <person name="Eloe-Fadrosh E.A."/>
            <person name="Pietrasiak N."/>
        </authorList>
    </citation>
    <scope>NUCLEOTIDE SEQUENCE</scope>
    <source>
        <strain evidence="1">UHER 2000/2452</strain>
    </source>
</reference>
<gene>
    <name evidence="1" type="ORF">KME15_11370</name>
</gene>
<accession>A0A951QCD0</accession>
<dbReference type="PANTHER" id="PTHR14136">
    <property type="entry name" value="BTB_POZ DOMAIN-CONTAINING PROTEIN KCTD9"/>
    <property type="match status" value="1"/>
</dbReference>
<dbReference type="Gene3D" id="2.160.20.80">
    <property type="entry name" value="E3 ubiquitin-protein ligase SopA"/>
    <property type="match status" value="1"/>
</dbReference>
<dbReference type="PANTHER" id="PTHR14136:SF17">
    <property type="entry name" value="BTB_POZ DOMAIN-CONTAINING PROTEIN KCTD9"/>
    <property type="match status" value="1"/>
</dbReference>
<evidence type="ECO:0000313" key="2">
    <source>
        <dbReference type="Proteomes" id="UP000757435"/>
    </source>
</evidence>
<dbReference type="Pfam" id="PF00805">
    <property type="entry name" value="Pentapeptide"/>
    <property type="match status" value="1"/>
</dbReference>
<comment type="caution">
    <text evidence="1">The sequence shown here is derived from an EMBL/GenBank/DDBJ whole genome shotgun (WGS) entry which is preliminary data.</text>
</comment>
<dbReference type="InterPro" id="IPR001646">
    <property type="entry name" value="5peptide_repeat"/>
</dbReference>
<sequence>MNLQKAAIAVALVAGITAGGLYGVEVAAQRSRIQGLIETGKCLDCDLKGADLARLDLKKADLSGANLEGADLQGTNLGSANLQRTNLRNANLEGADLGCNGFSFSVRADGNSNFGFQIDRSPITPSPSAPVGMNLNTTDNGATVSLNFGGCPDLTGATLQGARMPDGSVHP</sequence>
<dbReference type="AlphaFoldDB" id="A0A951QCD0"/>
<proteinExistence type="predicted"/>